<proteinExistence type="predicted"/>
<evidence type="ECO:0000313" key="3">
    <source>
        <dbReference type="Proteomes" id="UP000321793"/>
    </source>
</evidence>
<keyword evidence="3" id="KW-1185">Reference proteome</keyword>
<dbReference type="EMBL" id="BKBA01000013">
    <property type="protein sequence ID" value="GEQ15209.1"/>
    <property type="molecule type" value="Genomic_DNA"/>
</dbReference>
<feature type="compositionally biased region" description="Low complexity" evidence="1">
    <location>
        <begin position="47"/>
        <end position="66"/>
    </location>
</feature>
<reference evidence="2 3" key="1">
    <citation type="submission" date="2019-07" db="EMBL/GenBank/DDBJ databases">
        <title>Whole genome shotgun sequence of Knoellia locipacati NBRC 109775.</title>
        <authorList>
            <person name="Hosoyama A."/>
            <person name="Uohara A."/>
            <person name="Ohji S."/>
            <person name="Ichikawa N."/>
        </authorList>
    </citation>
    <scope>NUCLEOTIDE SEQUENCE [LARGE SCALE GENOMIC DNA]</scope>
    <source>
        <strain evidence="2 3">NBRC 109775</strain>
    </source>
</reference>
<dbReference type="Proteomes" id="UP000321793">
    <property type="component" value="Unassembled WGS sequence"/>
</dbReference>
<gene>
    <name evidence="2" type="ORF">KLO01_32560</name>
</gene>
<dbReference type="AlphaFoldDB" id="A0A512T4T2"/>
<accession>A0A512T4T2</accession>
<sequence>MSPVEKSAARCAILSRLALMTSKHSYAVATLVVSTSLLLAGCAPEDTAPARPASSPTVSASPTTTPLSLSVQQGKAISLLSQRATGNVYPGAPRLDALDWEVCGEKLSAAAGATWLTGSSANPNGDTKASSELAKVTLGGAYSVVTVLEGAAERETWDARLKKWATGCTDPDGSVTPSTVATPGVDASFTYTQIRPKADLTERHVSAVVARVGNVGVICWLAAKDPATAASAAATCARDTVQGSRSLADLASASGPLGARAVLASVVARPKAKSEVTFDPQLTVGPPCGPMKESLMTSESAFATFRPSGTDMYEPATASAAVTAMKDPMAAKARVAQALTTFGGCTGRYTYAAGTRTFPARVLGLDDVAFGDGGFAIRDEVSFGADKPQPGYTAIFSVGRFVVQVDQWRAGYGRLVAQEIAEAAA</sequence>
<comment type="caution">
    <text evidence="2">The sequence shown here is derived from an EMBL/GenBank/DDBJ whole genome shotgun (WGS) entry which is preliminary data.</text>
</comment>
<evidence type="ECO:0000256" key="1">
    <source>
        <dbReference type="SAM" id="MobiDB-lite"/>
    </source>
</evidence>
<organism evidence="2 3">
    <name type="scientific">Knoellia locipacati</name>
    <dbReference type="NCBI Taxonomy" id="882824"/>
    <lineage>
        <taxon>Bacteria</taxon>
        <taxon>Bacillati</taxon>
        <taxon>Actinomycetota</taxon>
        <taxon>Actinomycetes</taxon>
        <taxon>Micrococcales</taxon>
        <taxon>Intrasporangiaceae</taxon>
        <taxon>Knoellia</taxon>
    </lineage>
</organism>
<feature type="region of interest" description="Disordered" evidence="1">
    <location>
        <begin position="46"/>
        <end position="66"/>
    </location>
</feature>
<evidence type="ECO:0000313" key="2">
    <source>
        <dbReference type="EMBL" id="GEQ15209.1"/>
    </source>
</evidence>
<name>A0A512T4T2_9MICO</name>
<protein>
    <submittedName>
        <fullName evidence="2">Uncharacterized protein</fullName>
    </submittedName>
</protein>